<protein>
    <submittedName>
        <fullName evidence="4">S-layer homology domain-containing protein</fullName>
    </submittedName>
</protein>
<dbReference type="PANTHER" id="PTHR43308">
    <property type="entry name" value="OUTER MEMBRANE PROTEIN ALPHA-RELATED"/>
    <property type="match status" value="1"/>
</dbReference>
<dbReference type="InterPro" id="IPR051465">
    <property type="entry name" value="Cell_Envelope_Struct_Comp"/>
</dbReference>
<dbReference type="RefSeq" id="WP_143896145.1">
    <property type="nucleotide sequence ID" value="NZ_CP041666.1"/>
</dbReference>
<sequence>MLNFRKYSTGIFTIISAAILVFLLPTGTKAATSFTDLEEGDTGYIETLSLVNQGIINGYSDGTFKPYKSITRQQVAVMLTNALHLETPANVDQVLAQFKDVDSDDLYAAQIAAVAESGVFKGSNGYFKPGSDITRSQMATVLVHAFDLEATNEEVDLKDLESIGSSHRENVKILAQHDISQGSLDKNGNRVFNGGQDLKRVQFAIFLDKTLALNTDNEQYLDGDDSEVRVILLHDMDYDMTFSKNDDFSVLLEGELSDSSAKKIIQYLHSTKLFGKNPEIIIGNAKVREGMDQKMRPVSSIHISFGENPNVTFDEKFGIPKDIIEYKNRKIPENHILVKVPSNFITSGTFMLPQPGEFSTLDLIFTGIENNLFSGATSDQVVKDEIITITRKDGTSIDVPVNKLTWDENARKMKLYLSDVQTISYDDSITISIKEGWLAEVGITMTSFLRE</sequence>
<name>A0A516KJF4_9BACI</name>
<organism evidence="4 5">
    <name type="scientific">Radiobacillus deserti</name>
    <dbReference type="NCBI Taxonomy" id="2594883"/>
    <lineage>
        <taxon>Bacteria</taxon>
        <taxon>Bacillati</taxon>
        <taxon>Bacillota</taxon>
        <taxon>Bacilli</taxon>
        <taxon>Bacillales</taxon>
        <taxon>Bacillaceae</taxon>
        <taxon>Radiobacillus</taxon>
    </lineage>
</organism>
<reference evidence="4 5" key="1">
    <citation type="submission" date="2019-07" db="EMBL/GenBank/DDBJ databases">
        <authorList>
            <person name="Li J."/>
        </authorList>
    </citation>
    <scope>NUCLEOTIDE SEQUENCE [LARGE SCALE GENOMIC DNA]</scope>
    <source>
        <strain evidence="4 5">TKL69</strain>
    </source>
</reference>
<evidence type="ECO:0000313" key="4">
    <source>
        <dbReference type="EMBL" id="QDP41520.1"/>
    </source>
</evidence>
<keyword evidence="5" id="KW-1185">Reference proteome</keyword>
<evidence type="ECO:0000256" key="1">
    <source>
        <dbReference type="ARBA" id="ARBA00022729"/>
    </source>
</evidence>
<evidence type="ECO:0000313" key="5">
    <source>
        <dbReference type="Proteomes" id="UP000315215"/>
    </source>
</evidence>
<proteinExistence type="predicted"/>
<dbReference type="Pfam" id="PF00395">
    <property type="entry name" value="SLH"/>
    <property type="match status" value="2"/>
</dbReference>
<dbReference type="PROSITE" id="PS51272">
    <property type="entry name" value="SLH"/>
    <property type="match status" value="2"/>
</dbReference>
<feature type="domain" description="SLH" evidence="3">
    <location>
        <begin position="30"/>
        <end position="93"/>
    </location>
</feature>
<dbReference type="EMBL" id="CP041666">
    <property type="protein sequence ID" value="QDP41520.1"/>
    <property type="molecule type" value="Genomic_DNA"/>
</dbReference>
<gene>
    <name evidence="4" type="ORF">FN924_15875</name>
</gene>
<dbReference type="KEGG" id="aqt:FN924_15875"/>
<evidence type="ECO:0000256" key="2">
    <source>
        <dbReference type="SAM" id="SignalP"/>
    </source>
</evidence>
<dbReference type="OrthoDB" id="2657915at2"/>
<keyword evidence="1 2" id="KW-0732">Signal</keyword>
<evidence type="ECO:0000259" key="3">
    <source>
        <dbReference type="PROSITE" id="PS51272"/>
    </source>
</evidence>
<dbReference type="InterPro" id="IPR001119">
    <property type="entry name" value="SLH_dom"/>
</dbReference>
<feature type="domain" description="SLH" evidence="3">
    <location>
        <begin position="94"/>
        <end position="156"/>
    </location>
</feature>
<feature type="signal peptide" evidence="2">
    <location>
        <begin position="1"/>
        <end position="30"/>
    </location>
</feature>
<dbReference type="AlphaFoldDB" id="A0A516KJF4"/>
<accession>A0A516KJF4</accession>
<feature type="chain" id="PRO_5022236415" evidence="2">
    <location>
        <begin position="31"/>
        <end position="451"/>
    </location>
</feature>
<dbReference type="Proteomes" id="UP000315215">
    <property type="component" value="Chromosome"/>
</dbReference>